<organism evidence="2 3">
    <name type="scientific">Nocardia fluminea</name>
    <dbReference type="NCBI Taxonomy" id="134984"/>
    <lineage>
        <taxon>Bacteria</taxon>
        <taxon>Bacillati</taxon>
        <taxon>Actinomycetota</taxon>
        <taxon>Actinomycetes</taxon>
        <taxon>Mycobacteriales</taxon>
        <taxon>Nocardiaceae</taxon>
        <taxon>Nocardia</taxon>
    </lineage>
</organism>
<evidence type="ECO:0000313" key="3">
    <source>
        <dbReference type="Proteomes" id="UP000233766"/>
    </source>
</evidence>
<dbReference type="GO" id="GO:0016301">
    <property type="term" value="F:kinase activity"/>
    <property type="evidence" value="ECO:0007669"/>
    <property type="project" value="UniProtKB-KW"/>
</dbReference>
<keyword evidence="3" id="KW-1185">Reference proteome</keyword>
<evidence type="ECO:0000259" key="1">
    <source>
        <dbReference type="Pfam" id="PF01636"/>
    </source>
</evidence>
<name>A0A2N3VLD1_9NOCA</name>
<dbReference type="RefSeq" id="WP_101467989.1">
    <property type="nucleotide sequence ID" value="NZ_PJMW01000002.1"/>
</dbReference>
<gene>
    <name evidence="2" type="ORF">ATK86_6915</name>
</gene>
<keyword evidence="2" id="KW-0808">Transferase</keyword>
<dbReference type="Gene3D" id="3.30.200.20">
    <property type="entry name" value="Phosphorylase Kinase, domain 1"/>
    <property type="match status" value="1"/>
</dbReference>
<dbReference type="InterPro" id="IPR051678">
    <property type="entry name" value="AGP_Transferase"/>
</dbReference>
<evidence type="ECO:0000313" key="2">
    <source>
        <dbReference type="EMBL" id="PKV82427.1"/>
    </source>
</evidence>
<dbReference type="InterPro" id="IPR011009">
    <property type="entry name" value="Kinase-like_dom_sf"/>
</dbReference>
<dbReference type="Pfam" id="PF01636">
    <property type="entry name" value="APH"/>
    <property type="match status" value="1"/>
</dbReference>
<dbReference type="PANTHER" id="PTHR21310">
    <property type="entry name" value="AMINOGLYCOSIDE PHOSPHOTRANSFERASE-RELATED-RELATED"/>
    <property type="match status" value="1"/>
</dbReference>
<sequence>MSTDLAAGLTEFLTRTWGTPTRVDELEYLSAGARRRNVGFTAHVAGERARKLVATLVPAAVQIMSVEDEAAVRELARTHGVAVPAVVAVCADPAVVGEPFVISDHVTGETVPRKVLRLIAAEGNAETVAREWGEAMGRLHAIGPAAAPRTVPAAGADPAAAVLAAAEADVRVLLGDRPVFALALRWLEHRLPGPPPRTTLLHTDLRNGNIVVAADGLRAVLDWEGAQRCGDPMRDVAWPALRMWRFGTDEREFGGFADRASFLRGYQAAGGDFDLDRFRWWKVMGTLAWGVGLAAQAAAHVDGSVRDIVMAASGRRVSEIEWDLLMQIRPEAKV</sequence>
<protein>
    <submittedName>
        <fullName evidence="2">Aminoglycoside phosphotransferase (APT) family kinase protein</fullName>
    </submittedName>
</protein>
<dbReference type="OrthoDB" id="3806873at2"/>
<dbReference type="Gene3D" id="3.90.1200.10">
    <property type="match status" value="1"/>
</dbReference>
<keyword evidence="2" id="KW-0418">Kinase</keyword>
<dbReference type="Proteomes" id="UP000233766">
    <property type="component" value="Unassembled WGS sequence"/>
</dbReference>
<comment type="caution">
    <text evidence="2">The sequence shown here is derived from an EMBL/GenBank/DDBJ whole genome shotgun (WGS) entry which is preliminary data.</text>
</comment>
<feature type="domain" description="Aminoglycoside phosphotransferase" evidence="1">
    <location>
        <begin position="43"/>
        <end position="281"/>
    </location>
</feature>
<accession>A0A2N3VLD1</accession>
<dbReference type="AlphaFoldDB" id="A0A2N3VLD1"/>
<dbReference type="EMBL" id="PJMW01000002">
    <property type="protein sequence ID" value="PKV82427.1"/>
    <property type="molecule type" value="Genomic_DNA"/>
</dbReference>
<dbReference type="InterPro" id="IPR002575">
    <property type="entry name" value="Aminoglycoside_PTrfase"/>
</dbReference>
<reference evidence="2 3" key="1">
    <citation type="submission" date="2017-12" db="EMBL/GenBank/DDBJ databases">
        <title>Sequencing the genomes of 1000 Actinobacteria strains.</title>
        <authorList>
            <person name="Klenk H.-P."/>
        </authorList>
    </citation>
    <scope>NUCLEOTIDE SEQUENCE [LARGE SCALE GENOMIC DNA]</scope>
    <source>
        <strain evidence="2 3">DSM 44489</strain>
    </source>
</reference>
<proteinExistence type="predicted"/>
<dbReference type="PANTHER" id="PTHR21310:SF57">
    <property type="entry name" value="BLR2944 PROTEIN"/>
    <property type="match status" value="1"/>
</dbReference>
<dbReference type="SUPFAM" id="SSF56112">
    <property type="entry name" value="Protein kinase-like (PK-like)"/>
    <property type="match status" value="1"/>
</dbReference>